<dbReference type="GO" id="GO:0016779">
    <property type="term" value="F:nucleotidyltransferase activity"/>
    <property type="evidence" value="ECO:0007669"/>
    <property type="project" value="UniProtKB-ARBA"/>
</dbReference>
<evidence type="ECO:0000256" key="4">
    <source>
        <dbReference type="ARBA" id="ARBA00022741"/>
    </source>
</evidence>
<comment type="caution">
    <text evidence="9">The sequence shown here is derived from an EMBL/GenBank/DDBJ whole genome shotgun (WGS) entry which is preliminary data.</text>
</comment>
<name>U2TXB1_9ACTN</name>
<evidence type="ECO:0000256" key="6">
    <source>
        <dbReference type="ARBA" id="ARBA00023134"/>
    </source>
</evidence>
<dbReference type="AlphaFoldDB" id="U2TXB1"/>
<protein>
    <submittedName>
        <fullName evidence="9">MobA-like NTP transferase domain protein</fullName>
    </submittedName>
</protein>
<dbReference type="STRING" id="1125712.HMPREF1316_2547"/>
<evidence type="ECO:0000256" key="1">
    <source>
        <dbReference type="ARBA" id="ARBA00022490"/>
    </source>
</evidence>
<dbReference type="eggNOG" id="COG0746">
    <property type="taxonomic scope" value="Bacteria"/>
</dbReference>
<dbReference type="InterPro" id="IPR029044">
    <property type="entry name" value="Nucleotide-diphossugar_trans"/>
</dbReference>
<dbReference type="InterPro" id="IPR025877">
    <property type="entry name" value="MobA-like_NTP_Trfase"/>
</dbReference>
<evidence type="ECO:0000256" key="7">
    <source>
        <dbReference type="ARBA" id="ARBA00023150"/>
    </source>
</evidence>
<dbReference type="GO" id="GO:0006777">
    <property type="term" value="P:Mo-molybdopterin cofactor biosynthetic process"/>
    <property type="evidence" value="ECO:0007669"/>
    <property type="project" value="UniProtKB-KW"/>
</dbReference>
<keyword evidence="7" id="KW-0501">Molybdenum cofactor biosynthesis</keyword>
<dbReference type="EMBL" id="AWEZ01000002">
    <property type="protein sequence ID" value="ERL10930.1"/>
    <property type="molecule type" value="Genomic_DNA"/>
</dbReference>
<dbReference type="RefSeq" id="WP_021724867.1">
    <property type="nucleotide sequence ID" value="NZ_AWEZ01000002.1"/>
</dbReference>
<keyword evidence="4" id="KW-0547">Nucleotide-binding</keyword>
<keyword evidence="2 9" id="KW-0808">Transferase</keyword>
<keyword evidence="6" id="KW-0342">GTP-binding</keyword>
<reference evidence="9 10" key="1">
    <citation type="submission" date="2013-08" db="EMBL/GenBank/DDBJ databases">
        <authorList>
            <person name="Durkin A.S."/>
            <person name="Haft D.R."/>
            <person name="McCorrison J."/>
            <person name="Torralba M."/>
            <person name="Gillis M."/>
            <person name="Haft D.H."/>
            <person name="Methe B."/>
            <person name="Sutton G."/>
            <person name="Nelson K.E."/>
        </authorList>
    </citation>
    <scope>NUCLEOTIDE SEQUENCE [LARGE SCALE GENOMIC DNA]</scope>
    <source>
        <strain evidence="9 10">F0195</strain>
    </source>
</reference>
<dbReference type="PANTHER" id="PTHR19136">
    <property type="entry name" value="MOLYBDENUM COFACTOR GUANYLYLTRANSFERASE"/>
    <property type="match status" value="1"/>
</dbReference>
<feature type="domain" description="MobA-like NTP transferase" evidence="8">
    <location>
        <begin position="12"/>
        <end position="157"/>
    </location>
</feature>
<keyword evidence="10" id="KW-1185">Reference proteome</keyword>
<evidence type="ECO:0000256" key="3">
    <source>
        <dbReference type="ARBA" id="ARBA00022723"/>
    </source>
</evidence>
<dbReference type="Pfam" id="PF12804">
    <property type="entry name" value="NTP_transf_3"/>
    <property type="match status" value="1"/>
</dbReference>
<evidence type="ECO:0000313" key="9">
    <source>
        <dbReference type="EMBL" id="ERL10930.1"/>
    </source>
</evidence>
<dbReference type="InterPro" id="IPR013482">
    <property type="entry name" value="Molybde_CF_guanTrfase"/>
</dbReference>
<dbReference type="PANTHER" id="PTHR19136:SF81">
    <property type="entry name" value="MOLYBDENUM COFACTOR GUANYLYLTRANSFERASE"/>
    <property type="match status" value="1"/>
</dbReference>
<dbReference type="Gene3D" id="3.90.550.10">
    <property type="entry name" value="Spore Coat Polysaccharide Biosynthesis Protein SpsA, Chain A"/>
    <property type="match status" value="1"/>
</dbReference>
<gene>
    <name evidence="9" type="ORF">HMPREF1316_2547</name>
</gene>
<organism evidence="9 10">
    <name type="scientific">Olsenella profusa F0195</name>
    <dbReference type="NCBI Taxonomy" id="1125712"/>
    <lineage>
        <taxon>Bacteria</taxon>
        <taxon>Bacillati</taxon>
        <taxon>Actinomycetota</taxon>
        <taxon>Coriobacteriia</taxon>
        <taxon>Coriobacteriales</taxon>
        <taxon>Atopobiaceae</taxon>
        <taxon>Olsenella</taxon>
    </lineage>
</organism>
<dbReference type="GO" id="GO:0005525">
    <property type="term" value="F:GTP binding"/>
    <property type="evidence" value="ECO:0007669"/>
    <property type="project" value="UniProtKB-KW"/>
</dbReference>
<evidence type="ECO:0000259" key="8">
    <source>
        <dbReference type="Pfam" id="PF12804"/>
    </source>
</evidence>
<dbReference type="PATRIC" id="fig|1125712.3.peg.33"/>
<evidence type="ECO:0000256" key="5">
    <source>
        <dbReference type="ARBA" id="ARBA00022842"/>
    </source>
</evidence>
<dbReference type="CDD" id="cd02503">
    <property type="entry name" value="MobA"/>
    <property type="match status" value="1"/>
</dbReference>
<keyword evidence="5" id="KW-0460">Magnesium</keyword>
<keyword evidence="3" id="KW-0479">Metal-binding</keyword>
<evidence type="ECO:0000313" key="10">
    <source>
        <dbReference type="Proteomes" id="UP000016638"/>
    </source>
</evidence>
<proteinExistence type="predicted"/>
<evidence type="ECO:0000256" key="2">
    <source>
        <dbReference type="ARBA" id="ARBA00022679"/>
    </source>
</evidence>
<dbReference type="GO" id="GO:0046872">
    <property type="term" value="F:metal ion binding"/>
    <property type="evidence" value="ECO:0007669"/>
    <property type="project" value="UniProtKB-KW"/>
</dbReference>
<dbReference type="Proteomes" id="UP000016638">
    <property type="component" value="Unassembled WGS sequence"/>
</dbReference>
<dbReference type="SUPFAM" id="SSF53448">
    <property type="entry name" value="Nucleotide-diphospho-sugar transferases"/>
    <property type="match status" value="1"/>
</dbReference>
<dbReference type="OrthoDB" id="4408226at2"/>
<keyword evidence="1" id="KW-0963">Cytoplasm</keyword>
<accession>U2TXB1</accession>
<sequence length="214" mass="22080">MGRGGRGDHVLGLVLAGGENARMGGRFKGDLLAGGERFVTHSARVLADAGAGRLLLSLHQGQELSLEGIDVPMEVVCDREEGLGPLAGLLAAADWAEGHMGGASGPDPLLMVCPCDTPLVTAGLYRALRTALRKGDVGALPVLDGHPYPLNAVYRLGLTLTVRLRAARAAGTHGVSRSLEGLPLHRCDLSGNENMACALTNVNTPGELARLGVG</sequence>